<reference evidence="7" key="1">
    <citation type="submission" date="2020-05" db="EMBL/GenBank/DDBJ databases">
        <authorList>
            <person name="Chiriac C."/>
            <person name="Salcher M."/>
            <person name="Ghai R."/>
            <person name="Kavagutti S V."/>
        </authorList>
    </citation>
    <scope>NUCLEOTIDE SEQUENCE</scope>
</reference>
<dbReference type="NCBIfam" id="TIGR00543">
    <property type="entry name" value="isochor_syn"/>
    <property type="match status" value="1"/>
</dbReference>
<evidence type="ECO:0000256" key="2">
    <source>
        <dbReference type="ARBA" id="ARBA00005297"/>
    </source>
</evidence>
<dbReference type="GO" id="GO:0009697">
    <property type="term" value="P:salicylic acid biosynthetic process"/>
    <property type="evidence" value="ECO:0007669"/>
    <property type="project" value="TreeGrafter"/>
</dbReference>
<dbReference type="EMBL" id="CAEZVP010000098">
    <property type="protein sequence ID" value="CAB4635082.1"/>
    <property type="molecule type" value="Genomic_DNA"/>
</dbReference>
<proteinExistence type="inferred from homology"/>
<comment type="similarity">
    <text evidence="2">Belongs to the isochorismate synthase family.</text>
</comment>
<dbReference type="InterPro" id="IPR004561">
    <property type="entry name" value="IsoChor_synthase"/>
</dbReference>
<dbReference type="PANTHER" id="PTHR42839">
    <property type="entry name" value="ISOCHORISMATE SYNTHASE ENTC"/>
    <property type="match status" value="1"/>
</dbReference>
<evidence type="ECO:0000313" key="7">
    <source>
        <dbReference type="EMBL" id="CAB4635082.1"/>
    </source>
</evidence>
<evidence type="ECO:0000256" key="5">
    <source>
        <dbReference type="ARBA" id="ARBA00041564"/>
    </source>
</evidence>
<evidence type="ECO:0000259" key="6">
    <source>
        <dbReference type="Pfam" id="PF00425"/>
    </source>
</evidence>
<dbReference type="SUPFAM" id="SSF56322">
    <property type="entry name" value="ADC synthase"/>
    <property type="match status" value="1"/>
</dbReference>
<dbReference type="Pfam" id="PF00425">
    <property type="entry name" value="Chorismate_bind"/>
    <property type="match status" value="1"/>
</dbReference>
<comment type="catalytic activity">
    <reaction evidence="1">
        <text>chorismate = isochorismate</text>
        <dbReference type="Rhea" id="RHEA:18985"/>
        <dbReference type="ChEBI" id="CHEBI:29748"/>
        <dbReference type="ChEBI" id="CHEBI:29780"/>
        <dbReference type="EC" id="5.4.4.2"/>
    </reaction>
</comment>
<accession>A0A6J6JDD5</accession>
<evidence type="ECO:0000256" key="1">
    <source>
        <dbReference type="ARBA" id="ARBA00000799"/>
    </source>
</evidence>
<keyword evidence="4" id="KW-0413">Isomerase</keyword>
<dbReference type="InterPro" id="IPR005801">
    <property type="entry name" value="ADC_synthase"/>
</dbReference>
<gene>
    <name evidence="7" type="ORF">UFOPK2046_00602</name>
</gene>
<dbReference type="Gene3D" id="3.60.120.10">
    <property type="entry name" value="Anthranilate synthase"/>
    <property type="match status" value="1"/>
</dbReference>
<organism evidence="7">
    <name type="scientific">freshwater metagenome</name>
    <dbReference type="NCBI Taxonomy" id="449393"/>
    <lineage>
        <taxon>unclassified sequences</taxon>
        <taxon>metagenomes</taxon>
        <taxon>ecological metagenomes</taxon>
    </lineage>
</organism>
<name>A0A6J6JDD5_9ZZZZ</name>
<dbReference type="InterPro" id="IPR015890">
    <property type="entry name" value="Chorismate_C"/>
</dbReference>
<dbReference type="AlphaFoldDB" id="A0A6J6JDD5"/>
<dbReference type="GO" id="GO:0008909">
    <property type="term" value="F:isochorismate synthase activity"/>
    <property type="evidence" value="ECO:0007669"/>
    <property type="project" value="UniProtKB-EC"/>
</dbReference>
<feature type="domain" description="Chorismate-utilising enzyme C-terminal" evidence="6">
    <location>
        <begin position="151"/>
        <end position="403"/>
    </location>
</feature>
<evidence type="ECO:0000256" key="3">
    <source>
        <dbReference type="ARBA" id="ARBA00012824"/>
    </source>
</evidence>
<evidence type="ECO:0000256" key="4">
    <source>
        <dbReference type="ARBA" id="ARBA00023235"/>
    </source>
</evidence>
<sequence length="416" mass="44776">MSNKELSPITTVRLGDHLPLLEILPDSNPLAWVRGGEGLVGWGVYATKTVTGPNRFAEARAWWEKQLENFVVTNSVHGSGTGPVLFASFSFSPNDESVLVIPNIVVGSKKDKSWITWIGSEQQPILNSSPDFVQNAQMQWSNKTDSESKSESEWKEKVSTAVGRIKEGSLAKVVLARDLTFRSEKDIDPRPILLKLASEYPTTWTYCVDGFVGATPELLLRLSRGMLTSRVLAGTISKTGDDSKDLALAASLARSSKDLAEHEYAVRSVADAIEPFCTSINVPDSPFVLHLANVMHLATDVTGAIAETLAHVDAFTILEQLHPSAAVCGTPRPAAAELITEIEGMSRGRYAGPIGWTDAAGDGELGIALRGGEIKGNTIRIFAGCGIVEESEPEVELAETKAKFAPMRSALLDSSS</sequence>
<dbReference type="PANTHER" id="PTHR42839:SF2">
    <property type="entry name" value="ISOCHORISMATE SYNTHASE ENTC"/>
    <property type="match status" value="1"/>
</dbReference>
<dbReference type="EC" id="5.4.4.2" evidence="3"/>
<protein>
    <recommendedName>
        <fullName evidence="3">isochorismate synthase</fullName>
        <ecNumber evidence="3">5.4.4.2</ecNumber>
    </recommendedName>
    <alternativeName>
        <fullName evidence="5">Isochorismate mutase</fullName>
    </alternativeName>
</protein>